<evidence type="ECO:0000313" key="2">
    <source>
        <dbReference type="EMBL" id="KAF0022231.1"/>
    </source>
</evidence>
<gene>
    <name evidence="2" type="ORF">F2P81_025516</name>
</gene>
<comment type="caution">
    <text evidence="2">The sequence shown here is derived from an EMBL/GenBank/DDBJ whole genome shotgun (WGS) entry which is preliminary data.</text>
</comment>
<evidence type="ECO:0000313" key="3">
    <source>
        <dbReference type="Proteomes" id="UP000438429"/>
    </source>
</evidence>
<accession>A0A6A4RSN9</accession>
<reference evidence="2 3" key="1">
    <citation type="submission" date="2019-06" db="EMBL/GenBank/DDBJ databases">
        <title>Draft genomes of female and male turbot (Scophthalmus maximus).</title>
        <authorList>
            <person name="Xu H."/>
            <person name="Xu X.-W."/>
            <person name="Shao C."/>
            <person name="Chen S."/>
        </authorList>
    </citation>
    <scope>NUCLEOTIDE SEQUENCE [LARGE SCALE GENOMIC DNA]</scope>
    <source>
        <strain evidence="2">Ysfricsl-2016a</strain>
        <tissue evidence="2">Blood</tissue>
    </source>
</reference>
<dbReference type="EMBL" id="VEVO01000039">
    <property type="protein sequence ID" value="KAF0022231.1"/>
    <property type="molecule type" value="Genomic_DNA"/>
</dbReference>
<organism evidence="2 3">
    <name type="scientific">Scophthalmus maximus</name>
    <name type="common">Turbot</name>
    <name type="synonym">Psetta maxima</name>
    <dbReference type="NCBI Taxonomy" id="52904"/>
    <lineage>
        <taxon>Eukaryota</taxon>
        <taxon>Metazoa</taxon>
        <taxon>Chordata</taxon>
        <taxon>Craniata</taxon>
        <taxon>Vertebrata</taxon>
        <taxon>Euteleostomi</taxon>
        <taxon>Actinopterygii</taxon>
        <taxon>Neopterygii</taxon>
        <taxon>Teleostei</taxon>
        <taxon>Neoteleostei</taxon>
        <taxon>Acanthomorphata</taxon>
        <taxon>Carangaria</taxon>
        <taxon>Pleuronectiformes</taxon>
        <taxon>Pleuronectoidei</taxon>
        <taxon>Scophthalmidae</taxon>
        <taxon>Scophthalmus</taxon>
    </lineage>
</organism>
<feature type="region of interest" description="Disordered" evidence="1">
    <location>
        <begin position="140"/>
        <end position="161"/>
    </location>
</feature>
<protein>
    <submittedName>
        <fullName evidence="2">Uncharacterized protein</fullName>
    </submittedName>
</protein>
<name>A0A6A4RSN9_SCOMX</name>
<dbReference type="Proteomes" id="UP000438429">
    <property type="component" value="Unassembled WGS sequence"/>
</dbReference>
<evidence type="ECO:0000256" key="1">
    <source>
        <dbReference type="SAM" id="MobiDB-lite"/>
    </source>
</evidence>
<sequence>MAGTVRTVVNGGAVVRVSEEQQSTIDETRGGSLVSLLQALVEERVAAGFNRYTGVLVYEVNYVNMKSNVALRALPVYLREENPHFFKSWNMCYNHHHHQQQHVTEDTEPAPADFSLPKDFVTIMLDFDSLSNDHIVAFGSKEEEEEASPTISQSVPGADNI</sequence>
<dbReference type="AlphaFoldDB" id="A0A6A4RSN9"/>
<proteinExistence type="predicted"/>